<proteinExistence type="predicted"/>
<evidence type="ECO:0000256" key="9">
    <source>
        <dbReference type="ARBA" id="ARBA00023136"/>
    </source>
</evidence>
<dbReference type="GO" id="GO:0052925">
    <property type="term" value="F:dol-P-Man:Man(5)GlcNAc(2)-PP-Dol alpha-1,3-mannosyltransferase activity"/>
    <property type="evidence" value="ECO:0007669"/>
    <property type="project" value="UniProtKB-EC"/>
</dbReference>
<keyword evidence="7" id="KW-0256">Endoplasmic reticulum</keyword>
<protein>
    <recommendedName>
        <fullName evidence="3">dolichyl-P-Man:Man5GlcNAc2-PP-dolichol alpha-1,3-mannosyltransferase</fullName>
        <ecNumber evidence="3">2.4.1.258</ecNumber>
    </recommendedName>
</protein>
<evidence type="ECO:0000256" key="8">
    <source>
        <dbReference type="ARBA" id="ARBA00022989"/>
    </source>
</evidence>
<dbReference type="PhylomeDB" id="B4J870"/>
<evidence type="ECO:0000256" key="4">
    <source>
        <dbReference type="ARBA" id="ARBA00022676"/>
    </source>
</evidence>
<keyword evidence="8 11" id="KW-1133">Transmembrane helix</keyword>
<feature type="transmembrane region" description="Helical" evidence="11">
    <location>
        <begin position="230"/>
        <end position="253"/>
    </location>
</feature>
<dbReference type="Proteomes" id="UP000001070">
    <property type="component" value="Unassembled WGS sequence"/>
</dbReference>
<dbReference type="STRING" id="7222.B4J870"/>
<dbReference type="PANTHER" id="PTHR12646:SF0">
    <property type="entry name" value="DOL-P-MAN:MAN(5)GLCNAC(2)-PP-DOL ALPHA-1,3-MANNOSYLTRANSFERASE"/>
    <property type="match status" value="1"/>
</dbReference>
<comment type="subcellular location">
    <subcellularLocation>
        <location evidence="1">Endoplasmic reticulum membrane</location>
        <topology evidence="1">Multi-pass membrane protein</topology>
    </subcellularLocation>
</comment>
<dbReference type="GO" id="GO:0018279">
    <property type="term" value="P:protein N-linked glycosylation via asparagine"/>
    <property type="evidence" value="ECO:0007669"/>
    <property type="project" value="EnsemblMetazoa"/>
</dbReference>
<evidence type="ECO:0000256" key="7">
    <source>
        <dbReference type="ARBA" id="ARBA00022824"/>
    </source>
</evidence>
<dbReference type="InterPro" id="IPR007873">
    <property type="entry name" value="Glycosyltransferase_ALG3"/>
</dbReference>
<dbReference type="EC" id="2.4.1.258" evidence="3"/>
<evidence type="ECO:0000256" key="3">
    <source>
        <dbReference type="ARBA" id="ARBA00011964"/>
    </source>
</evidence>
<dbReference type="EMBL" id="CH916367">
    <property type="protein sequence ID" value="EDW01207.1"/>
    <property type="molecule type" value="Genomic_DNA"/>
</dbReference>
<accession>B4J870</accession>
<keyword evidence="4" id="KW-0328">Glycosyltransferase</keyword>
<feature type="transmembrane region" description="Helical" evidence="11">
    <location>
        <begin position="42"/>
        <end position="63"/>
    </location>
</feature>
<dbReference type="HOGENOM" id="CLU_035382_3_0_1"/>
<feature type="transmembrane region" description="Helical" evidence="11">
    <location>
        <begin position="166"/>
        <end position="188"/>
    </location>
</feature>
<evidence type="ECO:0000256" key="1">
    <source>
        <dbReference type="ARBA" id="ARBA00004477"/>
    </source>
</evidence>
<dbReference type="PANTHER" id="PTHR12646">
    <property type="entry name" value="NOT56 - RELATED"/>
    <property type="match status" value="1"/>
</dbReference>
<comment type="catalytic activity">
    <reaction evidence="10">
        <text>an alpha-D-Man-(1-&gt;2)-alpha-D-Man-(1-&gt;2)-alpha-D-Man-(1-&gt;3)-[alpha-D-Man-(1-&gt;6)]-beta-D-Man-(1-&gt;4)-beta-D-GlcNAc-(1-&gt;4)-alpha-D-GlcNAc-diphospho-di-trans,poly-cis-dolichol + a di-trans,poly-cis-dolichyl beta-D-mannosyl phosphate = an alpha-D-Man-(1-&gt;2)-alpha-D-Man-(1-&gt;2)-alpha-D-Man-(1-&gt;3)-[alpha-D-Man-(1-&gt;3)-alpha-D-Man-(1-&gt;6)]-beta-D-Man-(1-&gt;4)-beta-D-GlcNAc-(1-&gt;4)-alpha-D-GlcNAc-diphospho-di-trans,poly-cis-dolichol + a di-trans,poly-cis-dolichyl phosphate + H(+)</text>
        <dbReference type="Rhea" id="RHEA:29527"/>
        <dbReference type="Rhea" id="RHEA-COMP:19498"/>
        <dbReference type="Rhea" id="RHEA-COMP:19501"/>
        <dbReference type="Rhea" id="RHEA-COMP:19516"/>
        <dbReference type="Rhea" id="RHEA-COMP:19517"/>
        <dbReference type="ChEBI" id="CHEBI:15378"/>
        <dbReference type="ChEBI" id="CHEBI:57683"/>
        <dbReference type="ChEBI" id="CHEBI:58211"/>
        <dbReference type="ChEBI" id="CHEBI:132515"/>
        <dbReference type="ChEBI" id="CHEBI:132516"/>
        <dbReference type="EC" id="2.4.1.258"/>
    </reaction>
    <physiologicalReaction direction="left-to-right" evidence="10">
        <dbReference type="Rhea" id="RHEA:29528"/>
    </physiologicalReaction>
</comment>
<evidence type="ECO:0000313" key="13">
    <source>
        <dbReference type="Proteomes" id="UP000001070"/>
    </source>
</evidence>
<dbReference type="InParanoid" id="B4J870"/>
<evidence type="ECO:0000256" key="5">
    <source>
        <dbReference type="ARBA" id="ARBA00022679"/>
    </source>
</evidence>
<feature type="transmembrane region" description="Helical" evidence="11">
    <location>
        <begin position="128"/>
        <end position="146"/>
    </location>
</feature>
<organism evidence="13">
    <name type="scientific">Drosophila grimshawi</name>
    <name type="common">Hawaiian fruit fly</name>
    <name type="synonym">Idiomyia grimshawi</name>
    <dbReference type="NCBI Taxonomy" id="7222"/>
    <lineage>
        <taxon>Eukaryota</taxon>
        <taxon>Metazoa</taxon>
        <taxon>Ecdysozoa</taxon>
        <taxon>Arthropoda</taxon>
        <taxon>Hexapoda</taxon>
        <taxon>Insecta</taxon>
        <taxon>Pterygota</taxon>
        <taxon>Neoptera</taxon>
        <taxon>Endopterygota</taxon>
        <taxon>Diptera</taxon>
        <taxon>Brachycera</taxon>
        <taxon>Muscomorpha</taxon>
        <taxon>Ephydroidea</taxon>
        <taxon>Drosophilidae</taxon>
        <taxon>Drosophila</taxon>
        <taxon>Hawaiian Drosophila</taxon>
    </lineage>
</organism>
<feature type="transmembrane region" description="Helical" evidence="11">
    <location>
        <begin position="437"/>
        <end position="458"/>
    </location>
</feature>
<evidence type="ECO:0000313" key="12">
    <source>
        <dbReference type="EMBL" id="EDW01207.1"/>
    </source>
</evidence>
<dbReference type="OMA" id="PERYGIH"/>
<evidence type="ECO:0000256" key="10">
    <source>
        <dbReference type="ARBA" id="ARBA00049506"/>
    </source>
</evidence>
<evidence type="ECO:0000256" key="11">
    <source>
        <dbReference type="SAM" id="Phobius"/>
    </source>
</evidence>
<keyword evidence="6 11" id="KW-0812">Transmembrane</keyword>
<dbReference type="Pfam" id="PF05208">
    <property type="entry name" value="ALG3"/>
    <property type="match status" value="1"/>
</dbReference>
<comment type="pathway">
    <text evidence="2">Protein modification; protein glycosylation.</text>
</comment>
<gene>
    <name evidence="12" type="primary">Dgri\GH20578</name>
    <name evidence="12" type="ORF">Dgri_GH20578</name>
</gene>
<name>B4J870_DROGR</name>
<reference evidence="12 13" key="1">
    <citation type="journal article" date="2007" name="Nature">
        <title>Evolution of genes and genomes on the Drosophila phylogeny.</title>
        <authorList>
            <consortium name="Drosophila 12 Genomes Consortium"/>
            <person name="Clark A.G."/>
            <person name="Eisen M.B."/>
            <person name="Smith D.R."/>
            <person name="Bergman C.M."/>
            <person name="Oliver B."/>
            <person name="Markow T.A."/>
            <person name="Kaufman T.C."/>
            <person name="Kellis M."/>
            <person name="Gelbart W."/>
            <person name="Iyer V.N."/>
            <person name="Pollard D.A."/>
            <person name="Sackton T.B."/>
            <person name="Larracuente A.M."/>
            <person name="Singh N.D."/>
            <person name="Abad J.P."/>
            <person name="Abt D.N."/>
            <person name="Adryan B."/>
            <person name="Aguade M."/>
            <person name="Akashi H."/>
            <person name="Anderson W.W."/>
            <person name="Aquadro C.F."/>
            <person name="Ardell D.H."/>
            <person name="Arguello R."/>
            <person name="Artieri C.G."/>
            <person name="Barbash D.A."/>
            <person name="Barker D."/>
            <person name="Barsanti P."/>
            <person name="Batterham P."/>
            <person name="Batzoglou S."/>
            <person name="Begun D."/>
            <person name="Bhutkar A."/>
            <person name="Blanco E."/>
            <person name="Bosak S.A."/>
            <person name="Bradley R.K."/>
            <person name="Brand A.D."/>
            <person name="Brent M.R."/>
            <person name="Brooks A.N."/>
            <person name="Brown R.H."/>
            <person name="Butlin R.K."/>
            <person name="Caggese C."/>
            <person name="Calvi B.R."/>
            <person name="Bernardo de Carvalho A."/>
            <person name="Caspi A."/>
            <person name="Castrezana S."/>
            <person name="Celniker S.E."/>
            <person name="Chang J.L."/>
            <person name="Chapple C."/>
            <person name="Chatterji S."/>
            <person name="Chinwalla A."/>
            <person name="Civetta A."/>
            <person name="Clifton S.W."/>
            <person name="Comeron J.M."/>
            <person name="Costello J.C."/>
            <person name="Coyne J.A."/>
            <person name="Daub J."/>
            <person name="David R.G."/>
            <person name="Delcher A.L."/>
            <person name="Delehaunty K."/>
            <person name="Do C.B."/>
            <person name="Ebling H."/>
            <person name="Edwards K."/>
            <person name="Eickbush T."/>
            <person name="Evans J.D."/>
            <person name="Filipski A."/>
            <person name="Findeiss S."/>
            <person name="Freyhult E."/>
            <person name="Fulton L."/>
            <person name="Fulton R."/>
            <person name="Garcia A.C."/>
            <person name="Gardiner A."/>
            <person name="Garfield D.A."/>
            <person name="Garvin B.E."/>
            <person name="Gibson G."/>
            <person name="Gilbert D."/>
            <person name="Gnerre S."/>
            <person name="Godfrey J."/>
            <person name="Good R."/>
            <person name="Gotea V."/>
            <person name="Gravely B."/>
            <person name="Greenberg A.J."/>
            <person name="Griffiths-Jones S."/>
            <person name="Gross S."/>
            <person name="Guigo R."/>
            <person name="Gustafson E.A."/>
            <person name="Haerty W."/>
            <person name="Hahn M.W."/>
            <person name="Halligan D.L."/>
            <person name="Halpern A.L."/>
            <person name="Halter G.M."/>
            <person name="Han M.V."/>
            <person name="Heger A."/>
            <person name="Hillier L."/>
            <person name="Hinrichs A.S."/>
            <person name="Holmes I."/>
            <person name="Hoskins R.A."/>
            <person name="Hubisz M.J."/>
            <person name="Hultmark D."/>
            <person name="Huntley M.A."/>
            <person name="Jaffe D.B."/>
            <person name="Jagadeeshan S."/>
            <person name="Jeck W.R."/>
            <person name="Johnson J."/>
            <person name="Jones C.D."/>
            <person name="Jordan W.C."/>
            <person name="Karpen G.H."/>
            <person name="Kataoka E."/>
            <person name="Keightley P.D."/>
            <person name="Kheradpour P."/>
            <person name="Kirkness E.F."/>
            <person name="Koerich L.B."/>
            <person name="Kristiansen K."/>
            <person name="Kudrna D."/>
            <person name="Kulathinal R.J."/>
            <person name="Kumar S."/>
            <person name="Kwok R."/>
            <person name="Lander E."/>
            <person name="Langley C.H."/>
            <person name="Lapoint R."/>
            <person name="Lazzaro B.P."/>
            <person name="Lee S.J."/>
            <person name="Levesque L."/>
            <person name="Li R."/>
            <person name="Lin C.F."/>
            <person name="Lin M.F."/>
            <person name="Lindblad-Toh K."/>
            <person name="Llopart A."/>
            <person name="Long M."/>
            <person name="Low L."/>
            <person name="Lozovsky E."/>
            <person name="Lu J."/>
            <person name="Luo M."/>
            <person name="Machado C.A."/>
            <person name="Makalowski W."/>
            <person name="Marzo M."/>
            <person name="Matsuda M."/>
            <person name="Matzkin L."/>
            <person name="McAllister B."/>
            <person name="McBride C.S."/>
            <person name="McKernan B."/>
            <person name="McKernan K."/>
            <person name="Mendez-Lago M."/>
            <person name="Minx P."/>
            <person name="Mollenhauer M.U."/>
            <person name="Montooth K."/>
            <person name="Mount S.M."/>
            <person name="Mu X."/>
            <person name="Myers E."/>
            <person name="Negre B."/>
            <person name="Newfeld S."/>
            <person name="Nielsen R."/>
            <person name="Noor M.A."/>
            <person name="O'Grady P."/>
            <person name="Pachter L."/>
            <person name="Papaceit M."/>
            <person name="Parisi M.J."/>
            <person name="Parisi M."/>
            <person name="Parts L."/>
            <person name="Pedersen J.S."/>
            <person name="Pesole G."/>
            <person name="Phillippy A.M."/>
            <person name="Ponting C.P."/>
            <person name="Pop M."/>
            <person name="Porcelli D."/>
            <person name="Powell J.R."/>
            <person name="Prohaska S."/>
            <person name="Pruitt K."/>
            <person name="Puig M."/>
            <person name="Quesneville H."/>
            <person name="Ram K.R."/>
            <person name="Rand D."/>
            <person name="Rasmussen M.D."/>
            <person name="Reed L.K."/>
            <person name="Reenan R."/>
            <person name="Reily A."/>
            <person name="Remington K.A."/>
            <person name="Rieger T.T."/>
            <person name="Ritchie M.G."/>
            <person name="Robin C."/>
            <person name="Rogers Y.H."/>
            <person name="Rohde C."/>
            <person name="Rozas J."/>
            <person name="Rubenfield M.J."/>
            <person name="Ruiz A."/>
            <person name="Russo S."/>
            <person name="Salzberg S.L."/>
            <person name="Sanchez-Gracia A."/>
            <person name="Saranga D.J."/>
            <person name="Sato H."/>
            <person name="Schaeffer S.W."/>
            <person name="Schatz M.C."/>
            <person name="Schlenke T."/>
            <person name="Schwartz R."/>
            <person name="Segarra C."/>
            <person name="Singh R.S."/>
            <person name="Sirot L."/>
            <person name="Sirota M."/>
            <person name="Sisneros N.B."/>
            <person name="Smith C.D."/>
            <person name="Smith T.F."/>
            <person name="Spieth J."/>
            <person name="Stage D.E."/>
            <person name="Stark A."/>
            <person name="Stephan W."/>
            <person name="Strausberg R.L."/>
            <person name="Strempel S."/>
            <person name="Sturgill D."/>
            <person name="Sutton G."/>
            <person name="Sutton G.G."/>
            <person name="Tao W."/>
            <person name="Teichmann S."/>
            <person name="Tobari Y.N."/>
            <person name="Tomimura Y."/>
            <person name="Tsolas J.M."/>
            <person name="Valente V.L."/>
            <person name="Venter E."/>
            <person name="Venter J.C."/>
            <person name="Vicario S."/>
            <person name="Vieira F.G."/>
            <person name="Vilella A.J."/>
            <person name="Villasante A."/>
            <person name="Walenz B."/>
            <person name="Wang J."/>
            <person name="Wasserman M."/>
            <person name="Watts T."/>
            <person name="Wilson D."/>
            <person name="Wilson R.K."/>
            <person name="Wing R.A."/>
            <person name="Wolfner M.F."/>
            <person name="Wong A."/>
            <person name="Wong G.K."/>
            <person name="Wu C.I."/>
            <person name="Wu G."/>
            <person name="Yamamoto D."/>
            <person name="Yang H.P."/>
            <person name="Yang S.P."/>
            <person name="Yorke J.A."/>
            <person name="Yoshida K."/>
            <person name="Zdobnov E."/>
            <person name="Zhang P."/>
            <person name="Zhang Y."/>
            <person name="Zimin A.V."/>
            <person name="Baldwin J."/>
            <person name="Abdouelleil A."/>
            <person name="Abdulkadir J."/>
            <person name="Abebe A."/>
            <person name="Abera B."/>
            <person name="Abreu J."/>
            <person name="Acer S.C."/>
            <person name="Aftuck L."/>
            <person name="Alexander A."/>
            <person name="An P."/>
            <person name="Anderson E."/>
            <person name="Anderson S."/>
            <person name="Arachi H."/>
            <person name="Azer M."/>
            <person name="Bachantsang P."/>
            <person name="Barry A."/>
            <person name="Bayul T."/>
            <person name="Berlin A."/>
            <person name="Bessette D."/>
            <person name="Bloom T."/>
            <person name="Blye J."/>
            <person name="Boguslavskiy L."/>
            <person name="Bonnet C."/>
            <person name="Boukhgalter B."/>
            <person name="Bourzgui I."/>
            <person name="Brown A."/>
            <person name="Cahill P."/>
            <person name="Channer S."/>
            <person name="Cheshatsang Y."/>
            <person name="Chuda L."/>
            <person name="Citroen M."/>
            <person name="Collymore A."/>
            <person name="Cooke P."/>
            <person name="Costello M."/>
            <person name="D'Aco K."/>
            <person name="Daza R."/>
            <person name="De Haan G."/>
            <person name="DeGray S."/>
            <person name="DeMaso C."/>
            <person name="Dhargay N."/>
            <person name="Dooley K."/>
            <person name="Dooley E."/>
            <person name="Doricent M."/>
            <person name="Dorje P."/>
            <person name="Dorjee K."/>
            <person name="Dupes A."/>
            <person name="Elong R."/>
            <person name="Falk J."/>
            <person name="Farina A."/>
            <person name="Faro S."/>
            <person name="Ferguson D."/>
            <person name="Fisher S."/>
            <person name="Foley C.D."/>
            <person name="Franke A."/>
            <person name="Friedrich D."/>
            <person name="Gadbois L."/>
            <person name="Gearin G."/>
            <person name="Gearin C.R."/>
            <person name="Giannoukos G."/>
            <person name="Goode T."/>
            <person name="Graham J."/>
            <person name="Grandbois E."/>
            <person name="Grewal S."/>
            <person name="Gyaltsen K."/>
            <person name="Hafez N."/>
            <person name="Hagos B."/>
            <person name="Hall J."/>
            <person name="Henson C."/>
            <person name="Hollinger A."/>
            <person name="Honan T."/>
            <person name="Huard M.D."/>
            <person name="Hughes L."/>
            <person name="Hurhula B."/>
            <person name="Husby M.E."/>
            <person name="Kamat A."/>
            <person name="Kanga B."/>
            <person name="Kashin S."/>
            <person name="Khazanovich D."/>
            <person name="Kisner P."/>
            <person name="Lance K."/>
            <person name="Lara M."/>
            <person name="Lee W."/>
            <person name="Lennon N."/>
            <person name="Letendre F."/>
            <person name="LeVine R."/>
            <person name="Lipovsky A."/>
            <person name="Liu X."/>
            <person name="Liu J."/>
            <person name="Liu S."/>
            <person name="Lokyitsang T."/>
            <person name="Lokyitsang Y."/>
            <person name="Lubonja R."/>
            <person name="Lui A."/>
            <person name="MacDonald P."/>
            <person name="Magnisalis V."/>
            <person name="Maru K."/>
            <person name="Matthews C."/>
            <person name="McCusker W."/>
            <person name="McDonough S."/>
            <person name="Mehta T."/>
            <person name="Meldrim J."/>
            <person name="Meneus L."/>
            <person name="Mihai O."/>
            <person name="Mihalev A."/>
            <person name="Mihova T."/>
            <person name="Mittelman R."/>
            <person name="Mlenga V."/>
            <person name="Montmayeur A."/>
            <person name="Mulrain L."/>
            <person name="Navidi A."/>
            <person name="Naylor J."/>
            <person name="Negash T."/>
            <person name="Nguyen T."/>
            <person name="Nguyen N."/>
            <person name="Nicol R."/>
            <person name="Norbu C."/>
            <person name="Norbu N."/>
            <person name="Novod N."/>
            <person name="O'Neill B."/>
            <person name="Osman S."/>
            <person name="Markiewicz E."/>
            <person name="Oyono O.L."/>
            <person name="Patti C."/>
            <person name="Phunkhang P."/>
            <person name="Pierre F."/>
            <person name="Priest M."/>
            <person name="Raghuraman S."/>
            <person name="Rege F."/>
            <person name="Reyes R."/>
            <person name="Rise C."/>
            <person name="Rogov P."/>
            <person name="Ross K."/>
            <person name="Ryan E."/>
            <person name="Settipalli S."/>
            <person name="Shea T."/>
            <person name="Sherpa N."/>
            <person name="Shi L."/>
            <person name="Shih D."/>
            <person name="Sparrow T."/>
            <person name="Spaulding J."/>
            <person name="Stalker J."/>
            <person name="Stange-Thomann N."/>
            <person name="Stavropoulos S."/>
            <person name="Stone C."/>
            <person name="Strader C."/>
            <person name="Tesfaye S."/>
            <person name="Thomson T."/>
            <person name="Thoulutsang Y."/>
            <person name="Thoulutsang D."/>
            <person name="Topham K."/>
            <person name="Topping I."/>
            <person name="Tsamla T."/>
            <person name="Vassiliev H."/>
            <person name="Vo A."/>
            <person name="Wangchuk T."/>
            <person name="Wangdi T."/>
            <person name="Weiand M."/>
            <person name="Wilkinson J."/>
            <person name="Wilson A."/>
            <person name="Yadav S."/>
            <person name="Young G."/>
            <person name="Yu Q."/>
            <person name="Zembek L."/>
            <person name="Zhong D."/>
            <person name="Zimmer A."/>
            <person name="Zwirko Z."/>
            <person name="Jaffe D.B."/>
            <person name="Alvarez P."/>
            <person name="Brockman W."/>
            <person name="Butler J."/>
            <person name="Chin C."/>
            <person name="Gnerre S."/>
            <person name="Grabherr M."/>
            <person name="Kleber M."/>
            <person name="Mauceli E."/>
            <person name="MacCallum I."/>
        </authorList>
    </citation>
    <scope>NUCLEOTIDE SEQUENCE [LARGE SCALE GENOMIC DNA]</scope>
    <source>
        <strain evidence="13">Tucson 15287-2541.00</strain>
    </source>
</reference>
<evidence type="ECO:0000256" key="6">
    <source>
        <dbReference type="ARBA" id="ARBA00022692"/>
    </source>
</evidence>
<dbReference type="eggNOG" id="KOG2762">
    <property type="taxonomic scope" value="Eukaryota"/>
</dbReference>
<feature type="transmembrane region" description="Helical" evidence="11">
    <location>
        <begin position="406"/>
        <end position="425"/>
    </location>
</feature>
<dbReference type="FunCoup" id="B4J870">
    <property type="interactions" value="1240"/>
</dbReference>
<keyword evidence="9 11" id="KW-0472">Membrane</keyword>
<sequence>MAPPRANNRPAARRKKDKNLLLMLRDKYANWNYVKYLIFEPAALPIVSVLIVLAEALINVFVIRRVPYTEIDWVAYMQECEGFLNGTTNYALLRGDTGPLVYPAAFVYIYSALYFITSHGSNVRLAQYIFAGIYLLQMCLVLRLYAKSRKVPPYVLVLSAFTSYRIHSIYVLRLFNDPVAILLLYAALNLFMDRRWTWGSICFSLAVGVKMNILLFAPALLLFYLANLGWIKTLLQLTLCAGIQLLLGVPFLLTHPLEYLRGSFDLGRIFEHKWTVNYRFLSREFFERRDFHICLLGMHLVLLLCFARPTWTFFRSYVRLRLVQQQLQPQLDRKNRELLQSQSKSKAKSKKSLEESNQQLSSEQKSFLKAYEKGLQQSTGRKPAANAIEAQPEGSYGIHFEQCTQLALLPFFVCNFIGIACARSLHYQFYVWYFHTLPYLVWSTPYSLGVRFLLLGIVEYCWNTYPSTQVSSLALHLCHLVLLVGVARQIFHTMRLNAAVRQQQSKLQQNGQPKLLTKKQQ</sequence>
<feature type="transmembrane region" description="Helical" evidence="11">
    <location>
        <begin position="470"/>
        <end position="491"/>
    </location>
</feature>
<feature type="transmembrane region" description="Helical" evidence="11">
    <location>
        <begin position="200"/>
        <end position="224"/>
    </location>
</feature>
<keyword evidence="5" id="KW-0808">Transferase</keyword>
<feature type="transmembrane region" description="Helical" evidence="11">
    <location>
        <begin position="100"/>
        <end position="116"/>
    </location>
</feature>
<dbReference type="GO" id="GO:0010804">
    <property type="term" value="P:negative regulation of tumor necrosis factor-mediated signaling pathway"/>
    <property type="evidence" value="ECO:0007669"/>
    <property type="project" value="EnsemblMetazoa"/>
</dbReference>
<dbReference type="AlphaFoldDB" id="B4J870"/>
<dbReference type="OrthoDB" id="20028at2759"/>
<evidence type="ECO:0000256" key="2">
    <source>
        <dbReference type="ARBA" id="ARBA00004922"/>
    </source>
</evidence>
<dbReference type="GO" id="GO:0005789">
    <property type="term" value="C:endoplasmic reticulum membrane"/>
    <property type="evidence" value="ECO:0007669"/>
    <property type="project" value="UniProtKB-SubCell"/>
</dbReference>
<feature type="transmembrane region" description="Helical" evidence="11">
    <location>
        <begin position="291"/>
        <end position="311"/>
    </location>
</feature>
<dbReference type="KEGG" id="dgr:6560212"/>
<keyword evidence="13" id="KW-1185">Reference proteome</keyword>